<accession>A0A7S3GAA5</accession>
<protein>
    <submittedName>
        <fullName evidence="1">Uncharacterized protein</fullName>
    </submittedName>
</protein>
<gene>
    <name evidence="1" type="ORF">PBIL07802_LOCUS17974</name>
</gene>
<dbReference type="EMBL" id="HBIB01027683">
    <property type="protein sequence ID" value="CAE0255720.1"/>
    <property type="molecule type" value="Transcribed_RNA"/>
</dbReference>
<reference evidence="1" key="1">
    <citation type="submission" date="2021-01" db="EMBL/GenBank/DDBJ databases">
        <authorList>
            <person name="Corre E."/>
            <person name="Pelletier E."/>
            <person name="Niang G."/>
            <person name="Scheremetjew M."/>
            <person name="Finn R."/>
            <person name="Kale V."/>
            <person name="Holt S."/>
            <person name="Cochrane G."/>
            <person name="Meng A."/>
            <person name="Brown T."/>
            <person name="Cohen L."/>
        </authorList>
    </citation>
    <scope>NUCLEOTIDE SEQUENCE</scope>
    <source>
        <strain evidence="1">NIES-2562</strain>
    </source>
</reference>
<evidence type="ECO:0000313" key="1">
    <source>
        <dbReference type="EMBL" id="CAE0255720.1"/>
    </source>
</evidence>
<dbReference type="AlphaFoldDB" id="A0A7S3GAA5"/>
<proteinExistence type="predicted"/>
<organism evidence="1">
    <name type="scientific">Palpitomonas bilix</name>
    <dbReference type="NCBI Taxonomy" id="652834"/>
    <lineage>
        <taxon>Eukaryota</taxon>
        <taxon>Eukaryota incertae sedis</taxon>
    </lineage>
</organism>
<name>A0A7S3GAA5_9EUKA</name>
<sequence length="184" mass="19955">MPVVMGEWVGEVPLKCLFALSGDSLQRVDLFEHRDDTSQGGAWSQLVDGLASRLRKVMGISDGDFTFVVDTDKGTTSAPPNASHAAAVGGARRITEREVCEWASGSASSPLFRQLQQKGVEGKVKDAVLEVLQRLAVSGTTACEEKETTDGRIAVLEAQMERMMSLTSEVEKLRKAVEMQVLQN</sequence>